<dbReference type="RefSeq" id="WP_248729194.1">
    <property type="nucleotide sequence ID" value="NZ_CP096829.1"/>
</dbReference>
<dbReference type="EMBL" id="CP096829">
    <property type="protein sequence ID" value="UPZ17167.1"/>
    <property type="molecule type" value="Genomic_DNA"/>
</dbReference>
<reference evidence="1 2" key="1">
    <citation type="submission" date="2022-04" db="EMBL/GenBank/DDBJ databases">
        <authorList>
            <person name="Ra J.-S."/>
            <person name="Kim S.-B."/>
        </authorList>
    </citation>
    <scope>NUCLEOTIDE SEQUENCE [LARGE SCALE GENOMIC DNA]</scope>
    <source>
        <strain evidence="1 2">MMS21-Er5</strain>
    </source>
</reference>
<gene>
    <name evidence="1" type="ORF">M0M44_07420</name>
</gene>
<evidence type="ECO:0008006" key="3">
    <source>
        <dbReference type="Google" id="ProtNLM"/>
    </source>
</evidence>
<dbReference type="Proteomes" id="UP000829998">
    <property type="component" value="Chromosome"/>
</dbReference>
<evidence type="ECO:0000313" key="1">
    <source>
        <dbReference type="EMBL" id="UPZ17167.1"/>
    </source>
</evidence>
<dbReference type="Gene3D" id="2.40.160.20">
    <property type="match status" value="1"/>
</dbReference>
<sequence length="74" mass="8402">MKSEKVSQRNIGETKNISGVNFSYNLGLGLSYKLTEHIALDINPLFKYYLSTFNKNEDAKPYSISLQSGVSYKF</sequence>
<keyword evidence="2" id="KW-1185">Reference proteome</keyword>
<name>A0ABY4LWH0_9FLAO</name>
<accession>A0ABY4LWH0</accession>
<protein>
    <recommendedName>
        <fullName evidence="3">Outer membrane protein beta-barrel domain-containing protein</fullName>
    </recommendedName>
</protein>
<dbReference type="SUPFAM" id="SSF56925">
    <property type="entry name" value="OMPA-like"/>
    <property type="match status" value="1"/>
</dbReference>
<evidence type="ECO:0000313" key="2">
    <source>
        <dbReference type="Proteomes" id="UP000829998"/>
    </source>
</evidence>
<proteinExistence type="predicted"/>
<dbReference type="InterPro" id="IPR011250">
    <property type="entry name" value="OMP/PagP_B-barrel"/>
</dbReference>
<organism evidence="1 2">
    <name type="scientific">Flavobacterium humidisoli</name>
    <dbReference type="NCBI Taxonomy" id="2937442"/>
    <lineage>
        <taxon>Bacteria</taxon>
        <taxon>Pseudomonadati</taxon>
        <taxon>Bacteroidota</taxon>
        <taxon>Flavobacteriia</taxon>
        <taxon>Flavobacteriales</taxon>
        <taxon>Flavobacteriaceae</taxon>
        <taxon>Flavobacterium</taxon>
    </lineage>
</organism>